<dbReference type="AlphaFoldDB" id="A0A656Z8V1"/>
<comment type="caution">
    <text evidence="1">The sequence shown here is derived from an EMBL/GenBank/DDBJ whole genome shotgun (WGS) entry which is preliminary data.</text>
</comment>
<protein>
    <submittedName>
        <fullName evidence="1">Uncharacterized protein</fullName>
    </submittedName>
</protein>
<gene>
    <name evidence="1" type="ORF">AB664_26190</name>
</gene>
<sequence length="78" mass="9189">MSVARAEELFDQLARQVWLVEQGSGARELIHRADLRRLMLPAILAERKQEPWRWPQLLGMSAFRHPIPQRNSTRFIIV</sequence>
<evidence type="ECO:0000313" key="1">
    <source>
        <dbReference type="EMBL" id="KYB46106.1"/>
    </source>
</evidence>
<dbReference type="EMBL" id="LUAY01001049">
    <property type="protein sequence ID" value="KYB46106.1"/>
    <property type="molecule type" value="Genomic_DNA"/>
</dbReference>
<organism evidence="1">
    <name type="scientific">Brucella anthropi</name>
    <name type="common">Ochrobactrum anthropi</name>
    <dbReference type="NCBI Taxonomy" id="529"/>
    <lineage>
        <taxon>Bacteria</taxon>
        <taxon>Pseudomonadati</taxon>
        <taxon>Pseudomonadota</taxon>
        <taxon>Alphaproteobacteria</taxon>
        <taxon>Hyphomicrobiales</taxon>
        <taxon>Brucellaceae</taxon>
        <taxon>Brucella/Ochrobactrum group</taxon>
        <taxon>Brucella</taxon>
    </lineage>
</organism>
<proteinExistence type="predicted"/>
<name>A0A656Z8V1_BRUAN</name>
<reference evidence="1" key="1">
    <citation type="submission" date="2016-02" db="EMBL/GenBank/DDBJ databases">
        <title>Genomic sequences of Ochrobactrum anthropi.</title>
        <authorList>
            <person name="Chudasama K.S."/>
            <person name="Thaker V.S."/>
        </authorList>
    </citation>
    <scope>NUCLEOTIDE SEQUENCE [LARGE SCALE GENOMIC DNA]</scope>
    <source>
        <strain evidence="1">SUBG007</strain>
    </source>
</reference>
<accession>A0A656Z8V1</accession>